<gene>
    <name evidence="1" type="ORF">E5K02_23300</name>
</gene>
<dbReference type="OrthoDB" id="9092598at2"/>
<dbReference type="AlphaFoldDB" id="A0A4Z0Q1N6"/>
<proteinExistence type="predicted"/>
<dbReference type="InterPro" id="IPR046901">
    <property type="entry name" value="ABC-3C_MC5"/>
</dbReference>
<dbReference type="EMBL" id="SRMB01000006">
    <property type="protein sequence ID" value="TGE22662.1"/>
    <property type="molecule type" value="Genomic_DNA"/>
</dbReference>
<accession>A0A4Z0Q1N6</accession>
<organism evidence="1 2">
    <name type="scientific">Hymenobacter metallicola</name>
    <dbReference type="NCBI Taxonomy" id="2563114"/>
    <lineage>
        <taxon>Bacteria</taxon>
        <taxon>Pseudomonadati</taxon>
        <taxon>Bacteroidota</taxon>
        <taxon>Cytophagia</taxon>
        <taxon>Cytophagales</taxon>
        <taxon>Hymenobacteraceae</taxon>
        <taxon>Hymenobacter</taxon>
    </lineage>
</organism>
<reference evidence="1 2" key="1">
    <citation type="submission" date="2019-04" db="EMBL/GenBank/DDBJ databases">
        <authorList>
            <person name="Feng G."/>
            <person name="Zhang J."/>
            <person name="Zhu H."/>
        </authorList>
    </citation>
    <scope>NUCLEOTIDE SEQUENCE [LARGE SCALE GENOMIC DNA]</scope>
    <source>
        <strain evidence="1 2">9PBR-1</strain>
    </source>
</reference>
<sequence>MLVYHPAFDIYHAVRRFLKLLRLSEGRVFSVEHFKLIDYFVVFPSETFKIRLPMQYADFRKKIKVNKYEAVSNSRIVFQQLQGYQDAALQCLAAYAFIDPLQYVKGEVQLNDTVISAELNALLENTLESTTLLDFMNEVLLRMPYEGPVGLKERSNLF</sequence>
<name>A0A4Z0Q1N6_9BACT</name>
<comment type="caution">
    <text evidence="1">The sequence shown here is derived from an EMBL/GenBank/DDBJ whole genome shotgun (WGS) entry which is preliminary data.</text>
</comment>
<dbReference type="Proteomes" id="UP000298471">
    <property type="component" value="Unassembled WGS sequence"/>
</dbReference>
<evidence type="ECO:0000313" key="2">
    <source>
        <dbReference type="Proteomes" id="UP000298471"/>
    </source>
</evidence>
<evidence type="ECO:0000313" key="1">
    <source>
        <dbReference type="EMBL" id="TGE22662.1"/>
    </source>
</evidence>
<dbReference type="RefSeq" id="WP_135398517.1">
    <property type="nucleotide sequence ID" value="NZ_SRMB01000006.1"/>
</dbReference>
<dbReference type="Pfam" id="PF20291">
    <property type="entry name" value="MC5"/>
    <property type="match status" value="1"/>
</dbReference>
<protein>
    <submittedName>
        <fullName evidence="1">Uncharacterized protein</fullName>
    </submittedName>
</protein>
<keyword evidence="2" id="KW-1185">Reference proteome</keyword>